<organism evidence="2 3">
    <name type="scientific">Lacimicrobium alkaliphilum</name>
    <dbReference type="NCBI Taxonomy" id="1526571"/>
    <lineage>
        <taxon>Bacteria</taxon>
        <taxon>Pseudomonadati</taxon>
        <taxon>Pseudomonadota</taxon>
        <taxon>Gammaproteobacteria</taxon>
        <taxon>Alteromonadales</taxon>
        <taxon>Alteromonadaceae</taxon>
        <taxon>Lacimicrobium</taxon>
    </lineage>
</organism>
<dbReference type="OrthoDB" id="9797308at2"/>
<feature type="transmembrane region" description="Helical" evidence="1">
    <location>
        <begin position="177"/>
        <end position="197"/>
    </location>
</feature>
<evidence type="ECO:0008006" key="4">
    <source>
        <dbReference type="Google" id="ProtNLM"/>
    </source>
</evidence>
<keyword evidence="1" id="KW-0472">Membrane</keyword>
<evidence type="ECO:0000313" key="2">
    <source>
        <dbReference type="EMBL" id="ALS99822.1"/>
    </source>
</evidence>
<accession>A0A0U3AFL1</accession>
<dbReference type="RefSeq" id="WP_062482922.1">
    <property type="nucleotide sequence ID" value="NZ_CP013650.1"/>
</dbReference>
<evidence type="ECO:0000313" key="3">
    <source>
        <dbReference type="Proteomes" id="UP000068447"/>
    </source>
</evidence>
<dbReference type="EMBL" id="CP013650">
    <property type="protein sequence ID" value="ALS99822.1"/>
    <property type="molecule type" value="Genomic_DNA"/>
</dbReference>
<dbReference type="STRING" id="1526571.AT746_17160"/>
<feature type="transmembrane region" description="Helical" evidence="1">
    <location>
        <begin position="124"/>
        <end position="146"/>
    </location>
</feature>
<keyword evidence="1" id="KW-1133">Transmembrane helix</keyword>
<gene>
    <name evidence="2" type="ORF">AT746_17160</name>
</gene>
<feature type="transmembrane region" description="Helical" evidence="1">
    <location>
        <begin position="223"/>
        <end position="244"/>
    </location>
</feature>
<protein>
    <recommendedName>
        <fullName evidence="4">Nucleoside recognition protein</fullName>
    </recommendedName>
</protein>
<keyword evidence="3" id="KW-1185">Reference proteome</keyword>
<dbReference type="KEGG" id="lal:AT746_17160"/>
<proteinExistence type="predicted"/>
<evidence type="ECO:0000256" key="1">
    <source>
        <dbReference type="SAM" id="Phobius"/>
    </source>
</evidence>
<dbReference type="AlphaFoldDB" id="A0A0U3AFL1"/>
<feature type="transmembrane region" description="Helical" evidence="1">
    <location>
        <begin position="256"/>
        <end position="279"/>
    </location>
</feature>
<dbReference type="Proteomes" id="UP000068447">
    <property type="component" value="Chromosome"/>
</dbReference>
<feature type="transmembrane region" description="Helical" evidence="1">
    <location>
        <begin position="66"/>
        <end position="87"/>
    </location>
</feature>
<feature type="transmembrane region" description="Helical" evidence="1">
    <location>
        <begin position="285"/>
        <end position="305"/>
    </location>
</feature>
<keyword evidence="1" id="KW-0812">Transmembrane</keyword>
<feature type="transmembrane region" description="Helical" evidence="1">
    <location>
        <begin position="42"/>
        <end position="60"/>
    </location>
</feature>
<reference evidence="2 3" key="1">
    <citation type="submission" date="2015-12" db="EMBL/GenBank/DDBJ databases">
        <title>Complete genome of Lacimicrobium alkaliphilum KCTC 32984.</title>
        <authorList>
            <person name="Kim S.-G."/>
            <person name="Lee Y.-J."/>
        </authorList>
    </citation>
    <scope>NUCLEOTIDE SEQUENCE [LARGE SCALE GENOMIC DNA]</scope>
    <source>
        <strain evidence="2 3">YelD216</strain>
    </source>
</reference>
<name>A0A0U3AFL1_9ALTE</name>
<feature type="transmembrane region" description="Helical" evidence="1">
    <location>
        <begin position="94"/>
        <end position="112"/>
    </location>
</feature>
<feature type="transmembrane region" description="Helical" evidence="1">
    <location>
        <begin position="18"/>
        <end position="35"/>
    </location>
</feature>
<sequence>MTFSTVCTSGEQLLRETFSIYLTLLKILVPTLIIVKVLEVMGATALLGAWLGPLMALIGLPESAGLVWATTLLTNIYTGMVVFVSLAEQQSLTVAQVSVLGTLMLVAHALPFEGAVAKKAGVPWWFTLLLRIGGAFILAAVVHLFYQHFGWLQQTNQLAWQASPTDGSLITWATDQLLTIGAIFFIILTLVSLLWLLRKLGIEKLLHWALFPLLRLLGIGREAANITIIGITMGLSFGAGILLNEVGKGKLSKRDVLLTVSFLGLCHSLIEDTLLVMLLGAHLSAILWARLAFSVITIALMARLLPKT</sequence>